<dbReference type="PANTHER" id="PTHR47723:SF24">
    <property type="entry name" value="RNASE H TYPE-1 DOMAIN-CONTAINING PROTEIN"/>
    <property type="match status" value="1"/>
</dbReference>
<dbReference type="InterPro" id="IPR044730">
    <property type="entry name" value="RNase_H-like_dom_plant"/>
</dbReference>
<evidence type="ECO:0000259" key="1">
    <source>
        <dbReference type="Pfam" id="PF13456"/>
    </source>
</evidence>
<dbReference type="Proteomes" id="UP000324705">
    <property type="component" value="Chromosome 7A"/>
</dbReference>
<dbReference type="GO" id="GO:0004523">
    <property type="term" value="F:RNA-DNA hybrid ribonuclease activity"/>
    <property type="evidence" value="ECO:0007669"/>
    <property type="project" value="InterPro"/>
</dbReference>
<evidence type="ECO:0000313" key="3">
    <source>
        <dbReference type="Proteomes" id="UP000324705"/>
    </source>
</evidence>
<feature type="domain" description="RNase H type-1" evidence="1">
    <location>
        <begin position="1"/>
        <end position="106"/>
    </location>
</feature>
<dbReference type="Gene3D" id="3.30.420.10">
    <property type="entry name" value="Ribonuclease H-like superfamily/Ribonuclease H"/>
    <property type="match status" value="1"/>
</dbReference>
<sequence>MLLRDRNGTVMLAAIRGLVNCTDALEAEVAAIHEGIILALSWTEVDLIVETDCAEAVHLISSIEQDRSAHSHRIMEIRLLLSQARSIQLVKIKRNMNSASHTLAQMGRIQQRTACRLRNPPDEIASIIAADCNNIT</sequence>
<proteinExistence type="predicted"/>
<dbReference type="InterPro" id="IPR053151">
    <property type="entry name" value="RNase_H-like"/>
</dbReference>
<reference evidence="2 3" key="1">
    <citation type="submission" date="2017-09" db="EMBL/GenBank/DDBJ databases">
        <authorList>
            <consortium name="International Durum Wheat Genome Sequencing Consortium (IDWGSC)"/>
            <person name="Milanesi L."/>
        </authorList>
    </citation>
    <scope>NUCLEOTIDE SEQUENCE [LARGE SCALE GENOMIC DNA]</scope>
    <source>
        <strain evidence="3">cv. Svevo</strain>
    </source>
</reference>
<dbReference type="Pfam" id="PF13456">
    <property type="entry name" value="RVT_3"/>
    <property type="match status" value="1"/>
</dbReference>
<dbReference type="InterPro" id="IPR012337">
    <property type="entry name" value="RNaseH-like_sf"/>
</dbReference>
<dbReference type="Gramene" id="TRITD7Av1G276860.1">
    <property type="protein sequence ID" value="TRITD7Av1G276860.1"/>
    <property type="gene ID" value="TRITD7Av1G276860"/>
</dbReference>
<evidence type="ECO:0000313" key="2">
    <source>
        <dbReference type="EMBL" id="VAI81848.1"/>
    </source>
</evidence>
<keyword evidence="3" id="KW-1185">Reference proteome</keyword>
<dbReference type="OMA" id="RCQNNIS"/>
<dbReference type="SUPFAM" id="SSF53098">
    <property type="entry name" value="Ribonuclease H-like"/>
    <property type="match status" value="1"/>
</dbReference>
<gene>
    <name evidence="2" type="ORF">TRITD_7Av1G276860</name>
</gene>
<accession>A0A9R0ZRW0</accession>
<dbReference type="GO" id="GO:0003676">
    <property type="term" value="F:nucleic acid binding"/>
    <property type="evidence" value="ECO:0007669"/>
    <property type="project" value="InterPro"/>
</dbReference>
<dbReference type="EMBL" id="LT934123">
    <property type="protein sequence ID" value="VAI81848.1"/>
    <property type="molecule type" value="Genomic_DNA"/>
</dbReference>
<dbReference type="AlphaFoldDB" id="A0A9R0ZRW0"/>
<dbReference type="InterPro" id="IPR002156">
    <property type="entry name" value="RNaseH_domain"/>
</dbReference>
<organism evidence="2 3">
    <name type="scientific">Triticum turgidum subsp. durum</name>
    <name type="common">Durum wheat</name>
    <name type="synonym">Triticum durum</name>
    <dbReference type="NCBI Taxonomy" id="4567"/>
    <lineage>
        <taxon>Eukaryota</taxon>
        <taxon>Viridiplantae</taxon>
        <taxon>Streptophyta</taxon>
        <taxon>Embryophyta</taxon>
        <taxon>Tracheophyta</taxon>
        <taxon>Spermatophyta</taxon>
        <taxon>Magnoliopsida</taxon>
        <taxon>Liliopsida</taxon>
        <taxon>Poales</taxon>
        <taxon>Poaceae</taxon>
        <taxon>BOP clade</taxon>
        <taxon>Pooideae</taxon>
        <taxon>Triticodae</taxon>
        <taxon>Triticeae</taxon>
        <taxon>Triticinae</taxon>
        <taxon>Triticum</taxon>
    </lineage>
</organism>
<dbReference type="CDD" id="cd06222">
    <property type="entry name" value="RNase_H_like"/>
    <property type="match status" value="1"/>
</dbReference>
<dbReference type="InterPro" id="IPR036397">
    <property type="entry name" value="RNaseH_sf"/>
</dbReference>
<dbReference type="PANTHER" id="PTHR47723">
    <property type="entry name" value="OS05G0353850 PROTEIN"/>
    <property type="match status" value="1"/>
</dbReference>
<name>A0A9R0ZRW0_TRITD</name>
<protein>
    <recommendedName>
        <fullName evidence="1">RNase H type-1 domain-containing protein</fullName>
    </recommendedName>
</protein>